<reference evidence="1 2" key="1">
    <citation type="submission" date="2018-04" db="EMBL/GenBank/DDBJ databases">
        <authorList>
            <person name="Cha J.-S."/>
        </authorList>
    </citation>
    <scope>NUCLEOTIDE SEQUENCE [LARGE SCALE GENOMIC DNA]</scope>
    <source>
        <strain evidence="1 2">LMG5095</strain>
    </source>
</reference>
<proteinExistence type="predicted"/>
<dbReference type="EMBL" id="CP028490">
    <property type="protein sequence ID" value="AVX26907.1"/>
    <property type="molecule type" value="Genomic_DNA"/>
</dbReference>
<sequence length="78" mass="8816">MEYQTIITTWATHFLLGRNQILDQFPRCIGEFVTLCHESLQPIMAAILPHRLFVQNLGDAALKACTDARPIGMLIYNA</sequence>
<evidence type="ECO:0000313" key="1">
    <source>
        <dbReference type="EMBL" id="AVX26907.1"/>
    </source>
</evidence>
<gene>
    <name evidence="1" type="ORF">DA456_11525</name>
</gene>
<dbReference type="Proteomes" id="UP000240475">
    <property type="component" value="Chromosome"/>
</dbReference>
<dbReference type="AlphaFoldDB" id="A0AAD0IDB2"/>
<protein>
    <submittedName>
        <fullName evidence="1">Uncharacterized protein</fullName>
    </submittedName>
</protein>
<accession>A0AAD0IDB2</accession>
<name>A0AAD0IDB2_PSESX</name>
<organism evidence="1 2">
    <name type="scientific">Pseudomonas syringae pv. atrofaciens</name>
    <dbReference type="NCBI Taxonomy" id="192087"/>
    <lineage>
        <taxon>Bacteria</taxon>
        <taxon>Pseudomonadati</taxon>
        <taxon>Pseudomonadota</taxon>
        <taxon>Gammaproteobacteria</taxon>
        <taxon>Pseudomonadales</taxon>
        <taxon>Pseudomonadaceae</taxon>
        <taxon>Pseudomonas</taxon>
        <taxon>Pseudomonas syringae</taxon>
    </lineage>
</organism>
<evidence type="ECO:0000313" key="2">
    <source>
        <dbReference type="Proteomes" id="UP000240475"/>
    </source>
</evidence>